<feature type="region of interest" description="Disordered" evidence="1">
    <location>
        <begin position="334"/>
        <end position="387"/>
    </location>
</feature>
<organism evidence="2 3">
    <name type="scientific">Xylaria bambusicola</name>
    <dbReference type="NCBI Taxonomy" id="326684"/>
    <lineage>
        <taxon>Eukaryota</taxon>
        <taxon>Fungi</taxon>
        <taxon>Dikarya</taxon>
        <taxon>Ascomycota</taxon>
        <taxon>Pezizomycotina</taxon>
        <taxon>Sordariomycetes</taxon>
        <taxon>Xylariomycetidae</taxon>
        <taxon>Xylariales</taxon>
        <taxon>Xylariaceae</taxon>
        <taxon>Xylaria</taxon>
    </lineage>
</organism>
<dbReference type="Proteomes" id="UP001305414">
    <property type="component" value="Unassembled WGS sequence"/>
</dbReference>
<gene>
    <name evidence="2" type="ORF">RRF57_011937</name>
</gene>
<evidence type="ECO:0000313" key="2">
    <source>
        <dbReference type="EMBL" id="KAK5636225.1"/>
    </source>
</evidence>
<feature type="region of interest" description="Disordered" evidence="1">
    <location>
        <begin position="25"/>
        <end position="80"/>
    </location>
</feature>
<comment type="caution">
    <text evidence="2">The sequence shown here is derived from an EMBL/GenBank/DDBJ whole genome shotgun (WGS) entry which is preliminary data.</text>
</comment>
<reference evidence="2 3" key="1">
    <citation type="submission" date="2023-10" db="EMBL/GenBank/DDBJ databases">
        <title>Draft genome sequence of Xylaria bambusicola isolate GMP-LS, the root and basal stem rot pathogen of sugarcane in Indonesia.</title>
        <authorList>
            <person name="Selvaraj P."/>
            <person name="Muralishankar V."/>
            <person name="Muruganantham S."/>
            <person name="Sp S."/>
            <person name="Haryani S."/>
            <person name="Lau K.J.X."/>
            <person name="Naqvi N.I."/>
        </authorList>
    </citation>
    <scope>NUCLEOTIDE SEQUENCE [LARGE SCALE GENOMIC DNA]</scope>
    <source>
        <strain evidence="2">GMP-LS</strain>
    </source>
</reference>
<evidence type="ECO:0000256" key="1">
    <source>
        <dbReference type="SAM" id="MobiDB-lite"/>
    </source>
</evidence>
<dbReference type="EMBL" id="JAWHQM010000065">
    <property type="protein sequence ID" value="KAK5636225.1"/>
    <property type="molecule type" value="Genomic_DNA"/>
</dbReference>
<feature type="compositionally biased region" description="Basic and acidic residues" evidence="1">
    <location>
        <begin position="340"/>
        <end position="372"/>
    </location>
</feature>
<feature type="compositionally biased region" description="Basic and acidic residues" evidence="1">
    <location>
        <begin position="53"/>
        <end position="76"/>
    </location>
</feature>
<name>A0AAN7UNP5_9PEZI</name>
<sequence>MQDLIMSEKYIPPFRLRALRDALAAEDTTKESQQGTFHSSRGEDNEPSNGGRGQRDQRRPERESRKQKPHVDKQKPQVDPALEYYSEDGIQKYFLGKEPQRSLFRDSKDRPGQLSHMLLFFPGMELWTDYRIVCTMFHLNLLPEYAAKKAEKGEWVTEHKRQPDDGAPVKSLQDRLIEDKKDAAIRATPISTPPNIKTTSHMKYMDAGTEIIHITSAPYQPYTDTQFYYEPLSPNSQSEFPSMAPIDYEPPNALPIAVFVAQQLPGATSRGKRALYLFKGWFKISRVNILAPHSAELKWERNNHQGHTFKISKWKKYLANEWAVVRFKDLGEEGAPPRPQIERLSESEVAKRIRSNDRTKDKLEAETVEERPSAGTENGPSHDPADF</sequence>
<evidence type="ECO:0000313" key="3">
    <source>
        <dbReference type="Proteomes" id="UP001305414"/>
    </source>
</evidence>
<protein>
    <submittedName>
        <fullName evidence="2">Uncharacterized protein</fullName>
    </submittedName>
</protein>
<proteinExistence type="predicted"/>
<accession>A0AAN7UNP5</accession>
<keyword evidence="3" id="KW-1185">Reference proteome</keyword>
<dbReference type="AlphaFoldDB" id="A0AAN7UNP5"/>